<evidence type="ECO:0000313" key="7">
    <source>
        <dbReference type="EMBL" id="MFC6084444.1"/>
    </source>
</evidence>
<dbReference type="Proteomes" id="UP001596137">
    <property type="component" value="Unassembled WGS sequence"/>
</dbReference>
<comment type="similarity">
    <text evidence="5">Belongs to the ABC transporter superfamily. Drug exporter-1 (DrugE1) (TC 3.A.1.105) family.</text>
</comment>
<keyword evidence="3" id="KW-0547">Nucleotide-binding</keyword>
<dbReference type="Gene3D" id="3.40.50.300">
    <property type="entry name" value="P-loop containing nucleotide triphosphate hydrolases"/>
    <property type="match status" value="1"/>
</dbReference>
<dbReference type="InterPro" id="IPR003593">
    <property type="entry name" value="AAA+_ATPase"/>
</dbReference>
<dbReference type="EMBL" id="JBHSRF010000043">
    <property type="protein sequence ID" value="MFC6084444.1"/>
    <property type="molecule type" value="Genomic_DNA"/>
</dbReference>
<dbReference type="PROSITE" id="PS00211">
    <property type="entry name" value="ABC_TRANSPORTER_1"/>
    <property type="match status" value="1"/>
</dbReference>
<feature type="domain" description="ABC transporter" evidence="6">
    <location>
        <begin position="12"/>
        <end position="242"/>
    </location>
</feature>
<dbReference type="InterPro" id="IPR005894">
    <property type="entry name" value="DrrA"/>
</dbReference>
<dbReference type="Pfam" id="PF00005">
    <property type="entry name" value="ABC_tran"/>
    <property type="match status" value="1"/>
</dbReference>
<evidence type="ECO:0000256" key="3">
    <source>
        <dbReference type="ARBA" id="ARBA00022741"/>
    </source>
</evidence>
<dbReference type="InterPro" id="IPR027417">
    <property type="entry name" value="P-loop_NTPase"/>
</dbReference>
<dbReference type="RefSeq" id="WP_380757513.1">
    <property type="nucleotide sequence ID" value="NZ_JBHSRF010000043.1"/>
</dbReference>
<evidence type="ECO:0000256" key="5">
    <source>
        <dbReference type="ARBA" id="ARBA00049985"/>
    </source>
</evidence>
<dbReference type="InterPro" id="IPR025302">
    <property type="entry name" value="DrrA1/2-like_C"/>
</dbReference>
<dbReference type="InterPro" id="IPR017871">
    <property type="entry name" value="ABC_transporter-like_CS"/>
</dbReference>
<dbReference type="SMART" id="SM00382">
    <property type="entry name" value="AAA"/>
    <property type="match status" value="1"/>
</dbReference>
<dbReference type="PROSITE" id="PS50893">
    <property type="entry name" value="ABC_TRANSPORTER_2"/>
    <property type="match status" value="1"/>
</dbReference>
<gene>
    <name evidence="7" type="ORF">ACFP1K_25025</name>
</gene>
<dbReference type="Pfam" id="PF13732">
    <property type="entry name" value="DrrA1-3_C"/>
    <property type="match status" value="1"/>
</dbReference>
<dbReference type="PANTHER" id="PTHR43582">
    <property type="entry name" value="LINEARMYCIN RESISTANCE ATP-BINDING PROTEIN LNRL"/>
    <property type="match status" value="1"/>
</dbReference>
<organism evidence="7 8">
    <name type="scientific">Sphaerisporangium aureirubrum</name>
    <dbReference type="NCBI Taxonomy" id="1544736"/>
    <lineage>
        <taxon>Bacteria</taxon>
        <taxon>Bacillati</taxon>
        <taxon>Actinomycetota</taxon>
        <taxon>Actinomycetes</taxon>
        <taxon>Streptosporangiales</taxon>
        <taxon>Streptosporangiaceae</taxon>
        <taxon>Sphaerisporangium</taxon>
    </lineage>
</organism>
<evidence type="ECO:0000259" key="6">
    <source>
        <dbReference type="PROSITE" id="PS50893"/>
    </source>
</evidence>
<keyword evidence="2" id="KW-0813">Transport</keyword>
<protein>
    <submittedName>
        <fullName evidence="7">ATP-binding cassette domain-containing protein</fullName>
    </submittedName>
</protein>
<evidence type="ECO:0000256" key="1">
    <source>
        <dbReference type="ARBA" id="ARBA00004413"/>
    </source>
</evidence>
<comment type="caution">
    <text evidence="7">The sequence shown here is derived from an EMBL/GenBank/DDBJ whole genome shotgun (WGS) entry which is preliminary data.</text>
</comment>
<keyword evidence="4 7" id="KW-0067">ATP-binding</keyword>
<evidence type="ECO:0000256" key="4">
    <source>
        <dbReference type="ARBA" id="ARBA00022840"/>
    </source>
</evidence>
<accession>A0ABW1NM36</accession>
<keyword evidence="8" id="KW-1185">Reference proteome</keyword>
<dbReference type="SUPFAM" id="SSF52540">
    <property type="entry name" value="P-loop containing nucleoside triphosphate hydrolases"/>
    <property type="match status" value="1"/>
</dbReference>
<dbReference type="NCBIfam" id="TIGR01188">
    <property type="entry name" value="drrA"/>
    <property type="match status" value="1"/>
</dbReference>
<name>A0ABW1NM36_9ACTN</name>
<reference evidence="8" key="1">
    <citation type="journal article" date="2019" name="Int. J. Syst. Evol. Microbiol.">
        <title>The Global Catalogue of Microorganisms (GCM) 10K type strain sequencing project: providing services to taxonomists for standard genome sequencing and annotation.</title>
        <authorList>
            <consortium name="The Broad Institute Genomics Platform"/>
            <consortium name="The Broad Institute Genome Sequencing Center for Infectious Disease"/>
            <person name="Wu L."/>
            <person name="Ma J."/>
        </authorList>
    </citation>
    <scope>NUCLEOTIDE SEQUENCE [LARGE SCALE GENOMIC DNA]</scope>
    <source>
        <strain evidence="8">JCM 30346</strain>
    </source>
</reference>
<dbReference type="GO" id="GO:0005524">
    <property type="term" value="F:ATP binding"/>
    <property type="evidence" value="ECO:0007669"/>
    <property type="project" value="UniProtKB-KW"/>
</dbReference>
<evidence type="ECO:0000256" key="2">
    <source>
        <dbReference type="ARBA" id="ARBA00022448"/>
    </source>
</evidence>
<sequence length="330" mass="36546">MTANERDEAPAIAVRGLKKSFGKVDAVKGIDFDVRPGEVFGFLGPNGAGKTTTISMLCTLSRPTGGSADVAGHDIVRERDEVRRNIGLVFQDPTLDGYLSAEQNLRFHAELYGVPRELVADRIRQVMEMVALWDRKDARVMTFSGGMKRRLEIARGLLHSPRVLFLDEPTVGLDPQTRSAIWGYINKLRHTEDITIFMTTHYMDEAEYCDRIAIIDHGEIVVVDSPEALKASVGKDRVQMQTGDDAAAIDALKARFDIEAAVREGMVTFAVHSGEEFVPRLFAELGVPIRSVSVSRPSLDDVFMNYTGSTIRDAEAENGATAWMRAMARR</sequence>
<proteinExistence type="inferred from homology"/>
<comment type="subcellular location">
    <subcellularLocation>
        <location evidence="1">Cell membrane</location>
        <topology evidence="1">Peripheral membrane protein</topology>
        <orientation evidence="1">Cytoplasmic side</orientation>
    </subcellularLocation>
</comment>
<dbReference type="PANTHER" id="PTHR43582:SF2">
    <property type="entry name" value="LINEARMYCIN RESISTANCE ATP-BINDING PROTEIN LNRL"/>
    <property type="match status" value="1"/>
</dbReference>
<evidence type="ECO:0000313" key="8">
    <source>
        <dbReference type="Proteomes" id="UP001596137"/>
    </source>
</evidence>
<dbReference type="InterPro" id="IPR003439">
    <property type="entry name" value="ABC_transporter-like_ATP-bd"/>
</dbReference>